<dbReference type="InterPro" id="IPR055060">
    <property type="entry name" value="ACOX_C_alpha1"/>
</dbReference>
<dbReference type="GO" id="GO:0005504">
    <property type="term" value="F:fatty acid binding"/>
    <property type="evidence" value="ECO:0007669"/>
    <property type="project" value="TreeGrafter"/>
</dbReference>
<dbReference type="Gene3D" id="1.10.540.10">
    <property type="entry name" value="Acyl-CoA dehydrogenase/oxidase, N-terminal domain"/>
    <property type="match status" value="1"/>
</dbReference>
<keyword evidence="9" id="KW-0560">Oxidoreductase</keyword>
<feature type="non-terminal residue" evidence="18">
    <location>
        <position position="1"/>
    </location>
</feature>
<feature type="domain" description="Acyl-CoA oxidase C-terminal" evidence="14">
    <location>
        <begin position="572"/>
        <end position="749"/>
    </location>
</feature>
<evidence type="ECO:0000256" key="8">
    <source>
        <dbReference type="ARBA" id="ARBA00022832"/>
    </source>
</evidence>
<dbReference type="FunFam" id="1.20.140.10:FF:000015">
    <property type="entry name" value="Acyl-coenzyme A oxidase"/>
    <property type="match status" value="1"/>
</dbReference>
<name>A0A7S0DA56_MICPS</name>
<dbReference type="Gene3D" id="1.20.140.10">
    <property type="entry name" value="Butyryl-CoA Dehydrogenase, subunit A, domain 3"/>
    <property type="match status" value="2"/>
</dbReference>
<dbReference type="GO" id="GO:0071949">
    <property type="term" value="F:FAD binding"/>
    <property type="evidence" value="ECO:0007669"/>
    <property type="project" value="InterPro"/>
</dbReference>
<organism evidence="18">
    <name type="scientific">Micromonas pusilla</name>
    <name type="common">Picoplanktonic green alga</name>
    <name type="synonym">Chromulina pusilla</name>
    <dbReference type="NCBI Taxonomy" id="38833"/>
    <lineage>
        <taxon>Eukaryota</taxon>
        <taxon>Viridiplantae</taxon>
        <taxon>Chlorophyta</taxon>
        <taxon>Mamiellophyceae</taxon>
        <taxon>Mamiellales</taxon>
        <taxon>Mamiellaceae</taxon>
        <taxon>Micromonas</taxon>
    </lineage>
</organism>
<feature type="binding site" evidence="13">
    <location>
        <position position="195"/>
    </location>
    <ligand>
        <name>FAD</name>
        <dbReference type="ChEBI" id="CHEBI:57692"/>
    </ligand>
</feature>
<evidence type="ECO:0000259" key="17">
    <source>
        <dbReference type="Pfam" id="PF22924"/>
    </source>
</evidence>
<feature type="domain" description="Acyl-coenzyme A oxidase N-terminal" evidence="16">
    <location>
        <begin position="71"/>
        <end position="189"/>
    </location>
</feature>
<dbReference type="Pfam" id="PF02770">
    <property type="entry name" value="Acyl-CoA_dh_M"/>
    <property type="match status" value="1"/>
</dbReference>
<dbReference type="Gene3D" id="2.40.110.10">
    <property type="entry name" value="Butyryl-CoA Dehydrogenase, subunit A, domain 2"/>
    <property type="match status" value="1"/>
</dbReference>
<accession>A0A7S0DA56</accession>
<dbReference type="GO" id="GO:0055088">
    <property type="term" value="P:lipid homeostasis"/>
    <property type="evidence" value="ECO:0007669"/>
    <property type="project" value="TreeGrafter"/>
</dbReference>
<comment type="similarity">
    <text evidence="4">Belongs to the acyl-CoA oxidase family.</text>
</comment>
<comment type="cofactor">
    <cofactor evidence="2">
        <name>FAD</name>
        <dbReference type="ChEBI" id="CHEBI:57692"/>
    </cofactor>
</comment>
<evidence type="ECO:0000256" key="3">
    <source>
        <dbReference type="ARBA" id="ARBA00004275"/>
    </source>
</evidence>
<dbReference type="GO" id="GO:0033540">
    <property type="term" value="P:fatty acid beta-oxidation using acyl-CoA oxidase"/>
    <property type="evidence" value="ECO:0007669"/>
    <property type="project" value="TreeGrafter"/>
</dbReference>
<evidence type="ECO:0000256" key="5">
    <source>
        <dbReference type="ARBA" id="ARBA00012870"/>
    </source>
</evidence>
<dbReference type="InterPro" id="IPR006091">
    <property type="entry name" value="Acyl-CoA_Oxase/DH_mid-dom"/>
</dbReference>
<keyword evidence="10" id="KW-0443">Lipid metabolism</keyword>
<dbReference type="PANTHER" id="PTHR10909">
    <property type="entry name" value="ELECTRON TRANSPORT OXIDOREDUCTASE"/>
    <property type="match status" value="1"/>
</dbReference>
<evidence type="ECO:0000256" key="6">
    <source>
        <dbReference type="ARBA" id="ARBA00022630"/>
    </source>
</evidence>
<evidence type="ECO:0000313" key="18">
    <source>
        <dbReference type="EMBL" id="CAD8448489.1"/>
    </source>
</evidence>
<dbReference type="InterPro" id="IPR037069">
    <property type="entry name" value="AcylCoA_DH/ox_N_sf"/>
</dbReference>
<dbReference type="InterPro" id="IPR036250">
    <property type="entry name" value="AcylCo_DH-like_C"/>
</dbReference>
<feature type="domain" description="Acyl-CoA oxidase/dehydrogenase middle" evidence="15">
    <location>
        <begin position="192"/>
        <end position="302"/>
    </location>
</feature>
<comment type="subcellular location">
    <subcellularLocation>
        <location evidence="3">Peroxisome</location>
    </subcellularLocation>
</comment>
<feature type="binding site" evidence="13">
    <location>
        <position position="234"/>
    </location>
    <ligand>
        <name>FAD</name>
        <dbReference type="ChEBI" id="CHEBI:57692"/>
    </ligand>
</feature>
<evidence type="ECO:0000256" key="1">
    <source>
        <dbReference type="ARBA" id="ARBA00001201"/>
    </source>
</evidence>
<dbReference type="SUPFAM" id="SSF47203">
    <property type="entry name" value="Acyl-CoA dehydrogenase C-terminal domain-like"/>
    <property type="match status" value="2"/>
</dbReference>
<sequence>VAFSGPGRFAMSPHFPTGGFPPARSALPLPRDVDARTRAVQAPSTAMIVASEVDPRADLARERASATFPARELAALLAGGEDKLVLREKVGDAVRAHPVFSKKGKYFMERADLYRTTLEKYLALPALAAELGARGVGDPMAIGRVIREMIDEPGGLDLHLGMFIPTIQGQADEEQKKYWMPRCVKLQIIGTYAQTELGHGTYIRGLETTATYDPPTEQFVIHSPTLTSTKWWPGGMGKTATHAIVMARLITPRGEDKGPHAFVVQIRSNEDHATMPGVTAGDIGPKMGYNAVDNGFLRFDHVRVPRRAMLMKHSSMSKDGTYTPPPVAKAAYGTMVFVRSDIVMNAALYMKKAVVIATRYNLVRRQSNPGSKPNREPRELDGSFGSVPKHVELQVMDYQHSQRSLFPVLARAFAFHCTSDYMRRMYFEYEKKSRASADFSALPELHATSSGLKAYCSWATKDAIELCRLCCGGQGFMALAGFGTTFGNYAPNATYEGDNNVLCLQTARYLLKVCRAAASVAAGRKQSRGEKTKADAAAEQTVAAAANGAARYLLEDPTRSPKPGWRESEIRDPDVQLAAYAHAARRLVTAAASRAGSSSADAAMQSDMVGWIKAAKAHCAYVVLKTFKEAVEEVKEKRWVSRATQAAMERLVALHGLATMDDDMGAFLEDGYVDGSGAERVRAEISALLLELRPDAAALTDAFALDDYFLNSALGASDGDVYARLYAEVQDAPFNKSHAPPGYESLLRRRLLKGVEGTSKL</sequence>
<evidence type="ECO:0000259" key="14">
    <source>
        <dbReference type="Pfam" id="PF01756"/>
    </source>
</evidence>
<evidence type="ECO:0000256" key="2">
    <source>
        <dbReference type="ARBA" id="ARBA00001974"/>
    </source>
</evidence>
<evidence type="ECO:0000256" key="7">
    <source>
        <dbReference type="ARBA" id="ARBA00022827"/>
    </source>
</evidence>
<keyword evidence="8" id="KW-0276">Fatty acid metabolism</keyword>
<dbReference type="InterPro" id="IPR012258">
    <property type="entry name" value="Acyl-CoA_oxidase"/>
</dbReference>
<evidence type="ECO:0000256" key="9">
    <source>
        <dbReference type="ARBA" id="ARBA00023002"/>
    </source>
</evidence>
<proteinExistence type="inferred from homology"/>
<dbReference type="GO" id="GO:0003997">
    <property type="term" value="F:acyl-CoA oxidase activity"/>
    <property type="evidence" value="ECO:0007669"/>
    <property type="project" value="UniProtKB-EC"/>
</dbReference>
<evidence type="ECO:0000256" key="12">
    <source>
        <dbReference type="PIRSR" id="PIRSR000168-1"/>
    </source>
</evidence>
<dbReference type="Pfam" id="PF14749">
    <property type="entry name" value="Acyl-CoA_ox_N"/>
    <property type="match status" value="1"/>
</dbReference>
<gene>
    <name evidence="18" type="ORF">MSP1401_LOCUS10642</name>
</gene>
<dbReference type="Pfam" id="PF22924">
    <property type="entry name" value="ACOX_C_alpha1"/>
    <property type="match status" value="1"/>
</dbReference>
<dbReference type="EC" id="1.3.3.6" evidence="5"/>
<dbReference type="PANTHER" id="PTHR10909:SF250">
    <property type="entry name" value="PEROXISOMAL ACYL-COENZYME A OXIDASE 1"/>
    <property type="match status" value="1"/>
</dbReference>
<evidence type="ECO:0000256" key="10">
    <source>
        <dbReference type="ARBA" id="ARBA00023098"/>
    </source>
</evidence>
<keyword evidence="6" id="KW-0285">Flavoprotein</keyword>
<reference evidence="18" key="1">
    <citation type="submission" date="2021-01" db="EMBL/GenBank/DDBJ databases">
        <authorList>
            <person name="Corre E."/>
            <person name="Pelletier E."/>
            <person name="Niang G."/>
            <person name="Scheremetjew M."/>
            <person name="Finn R."/>
            <person name="Kale V."/>
            <person name="Holt S."/>
            <person name="Cochrane G."/>
            <person name="Meng A."/>
            <person name="Brown T."/>
            <person name="Cohen L."/>
        </authorList>
    </citation>
    <scope>NUCLEOTIDE SEQUENCE</scope>
    <source>
        <strain evidence="18">CCAC1681</strain>
    </source>
</reference>
<dbReference type="FunFam" id="2.40.110.10:FF:000003">
    <property type="entry name" value="Acyl-coenzyme A oxidase"/>
    <property type="match status" value="1"/>
</dbReference>
<dbReference type="AlphaFoldDB" id="A0A7S0DA56"/>
<evidence type="ECO:0000259" key="16">
    <source>
        <dbReference type="Pfam" id="PF14749"/>
    </source>
</evidence>
<dbReference type="GO" id="GO:0005777">
    <property type="term" value="C:peroxisome"/>
    <property type="evidence" value="ECO:0007669"/>
    <property type="project" value="UniProtKB-SubCell"/>
</dbReference>
<dbReference type="InterPro" id="IPR029320">
    <property type="entry name" value="Acyl-CoA_ox_N"/>
</dbReference>
<dbReference type="Pfam" id="PF01756">
    <property type="entry name" value="ACOX"/>
    <property type="match status" value="1"/>
</dbReference>
<dbReference type="EMBL" id="HBEN01012783">
    <property type="protein sequence ID" value="CAD8448489.1"/>
    <property type="molecule type" value="Transcribed_RNA"/>
</dbReference>
<comment type="catalytic activity">
    <reaction evidence="1">
        <text>a 2,3-saturated acyl-CoA + O2 = a (2E)-enoyl-CoA + H2O2</text>
        <dbReference type="Rhea" id="RHEA:38959"/>
        <dbReference type="ChEBI" id="CHEBI:15379"/>
        <dbReference type="ChEBI" id="CHEBI:16240"/>
        <dbReference type="ChEBI" id="CHEBI:58856"/>
        <dbReference type="ChEBI" id="CHEBI:65111"/>
        <dbReference type="EC" id="1.3.3.6"/>
    </reaction>
</comment>
<evidence type="ECO:0000256" key="4">
    <source>
        <dbReference type="ARBA" id="ARBA00006288"/>
    </source>
</evidence>
<dbReference type="SUPFAM" id="SSF56645">
    <property type="entry name" value="Acyl-CoA dehydrogenase NM domain-like"/>
    <property type="match status" value="1"/>
</dbReference>
<keyword evidence="7 13" id="KW-0274">FAD</keyword>
<dbReference type="PIRSF" id="PIRSF000168">
    <property type="entry name" value="Acyl-CoA_oxidase"/>
    <property type="match status" value="1"/>
</dbReference>
<keyword evidence="11" id="KW-0576">Peroxisome</keyword>
<feature type="domain" description="Acyl-CoA oxidase C-alpha1" evidence="17">
    <location>
        <begin position="332"/>
        <end position="511"/>
    </location>
</feature>
<dbReference type="InterPro" id="IPR002655">
    <property type="entry name" value="Acyl-CoA_oxidase_C"/>
</dbReference>
<evidence type="ECO:0000259" key="15">
    <source>
        <dbReference type="Pfam" id="PF02770"/>
    </source>
</evidence>
<evidence type="ECO:0000256" key="11">
    <source>
        <dbReference type="ARBA" id="ARBA00023140"/>
    </source>
</evidence>
<dbReference type="FunFam" id="1.10.540.10:FF:000015">
    <property type="entry name" value="Acyl-coenzyme A oxidase"/>
    <property type="match status" value="1"/>
</dbReference>
<dbReference type="InterPro" id="IPR046373">
    <property type="entry name" value="Acyl-CoA_Oxase/DH_mid-dom_sf"/>
</dbReference>
<dbReference type="FunFam" id="1.20.140.10:FF:000013">
    <property type="entry name" value="Acyl-coenzyme A oxidase"/>
    <property type="match status" value="1"/>
</dbReference>
<protein>
    <recommendedName>
        <fullName evidence="5">acyl-CoA oxidase</fullName>
        <ecNumber evidence="5">1.3.3.6</ecNumber>
    </recommendedName>
</protein>
<dbReference type="InterPro" id="IPR009100">
    <property type="entry name" value="AcylCoA_DH/oxidase_NM_dom_sf"/>
</dbReference>
<evidence type="ECO:0000256" key="13">
    <source>
        <dbReference type="PIRSR" id="PIRSR000168-2"/>
    </source>
</evidence>
<feature type="active site" description="Proton acceptor" evidence="12">
    <location>
        <position position="496"/>
    </location>
</feature>